<dbReference type="Pfam" id="PF00072">
    <property type="entry name" value="Response_reg"/>
    <property type="match status" value="1"/>
</dbReference>
<feature type="domain" description="Response regulatory" evidence="2">
    <location>
        <begin position="14"/>
        <end position="128"/>
    </location>
</feature>
<sequence>MAQRVIDMSADKKRILIIDDDEDILETLYSLMVKKGYNAETANSGEAAIEKSKNMFFNLALIDIVLPDMEGTQLLVKLKPTVPKMRKIIITGHAALDNAIRALNMGADAYLMKPVNPQELMKTIEEQLKLQEEETKMTQERIASYIQSRMKQLEEEREKS</sequence>
<dbReference type="AlphaFoldDB" id="A0A7C3J1W7"/>
<evidence type="ECO:0000313" key="3">
    <source>
        <dbReference type="EMBL" id="HFK19979.1"/>
    </source>
</evidence>
<dbReference type="CDD" id="cd00156">
    <property type="entry name" value="REC"/>
    <property type="match status" value="1"/>
</dbReference>
<gene>
    <name evidence="3" type="ORF">ENS19_01715</name>
</gene>
<dbReference type="EMBL" id="DSTX01000002">
    <property type="protein sequence ID" value="HFK19979.1"/>
    <property type="molecule type" value="Genomic_DNA"/>
</dbReference>
<proteinExistence type="predicted"/>
<dbReference type="InterPro" id="IPR050595">
    <property type="entry name" value="Bact_response_regulator"/>
</dbReference>
<dbReference type="SMART" id="SM00448">
    <property type="entry name" value="REC"/>
    <property type="match status" value="1"/>
</dbReference>
<dbReference type="Gene3D" id="3.40.50.2300">
    <property type="match status" value="1"/>
</dbReference>
<dbReference type="InterPro" id="IPR011006">
    <property type="entry name" value="CheY-like_superfamily"/>
</dbReference>
<dbReference type="PROSITE" id="PS50110">
    <property type="entry name" value="RESPONSE_REGULATORY"/>
    <property type="match status" value="1"/>
</dbReference>
<keyword evidence="1" id="KW-0597">Phosphoprotein</keyword>
<dbReference type="PANTHER" id="PTHR44591:SF3">
    <property type="entry name" value="RESPONSE REGULATORY DOMAIN-CONTAINING PROTEIN"/>
    <property type="match status" value="1"/>
</dbReference>
<accession>A0A7C3J1W7</accession>
<protein>
    <submittedName>
        <fullName evidence="3">Response regulator</fullName>
    </submittedName>
</protein>
<evidence type="ECO:0000259" key="2">
    <source>
        <dbReference type="PROSITE" id="PS50110"/>
    </source>
</evidence>
<reference evidence="3" key="1">
    <citation type="journal article" date="2020" name="mSystems">
        <title>Genome- and Community-Level Interaction Insights into Carbon Utilization and Element Cycling Functions of Hydrothermarchaeota in Hydrothermal Sediment.</title>
        <authorList>
            <person name="Zhou Z."/>
            <person name="Liu Y."/>
            <person name="Xu W."/>
            <person name="Pan J."/>
            <person name="Luo Z.H."/>
            <person name="Li M."/>
        </authorList>
    </citation>
    <scope>NUCLEOTIDE SEQUENCE [LARGE SCALE GENOMIC DNA]</scope>
    <source>
        <strain evidence="3">SpSt-468</strain>
    </source>
</reference>
<dbReference type="InterPro" id="IPR001789">
    <property type="entry name" value="Sig_transdc_resp-reg_receiver"/>
</dbReference>
<organism evidence="3">
    <name type="scientific">Candidatus Methanomethylicus mesodigestus</name>
    <dbReference type="NCBI Taxonomy" id="1867258"/>
    <lineage>
        <taxon>Archaea</taxon>
        <taxon>Thermoproteota</taxon>
        <taxon>Methanosuratincolia</taxon>
        <taxon>Candidatus Methanomethylicales</taxon>
        <taxon>Candidatus Methanomethylicaceae</taxon>
        <taxon>Candidatus Methanomethylicus</taxon>
    </lineage>
</organism>
<name>A0A7C3J1W7_9CREN</name>
<dbReference type="SUPFAM" id="SSF52172">
    <property type="entry name" value="CheY-like"/>
    <property type="match status" value="1"/>
</dbReference>
<evidence type="ECO:0000256" key="1">
    <source>
        <dbReference type="ARBA" id="ARBA00022553"/>
    </source>
</evidence>
<comment type="caution">
    <text evidence="3">The sequence shown here is derived from an EMBL/GenBank/DDBJ whole genome shotgun (WGS) entry which is preliminary data.</text>
</comment>
<dbReference type="PANTHER" id="PTHR44591">
    <property type="entry name" value="STRESS RESPONSE REGULATOR PROTEIN 1"/>
    <property type="match status" value="1"/>
</dbReference>
<dbReference type="GO" id="GO:0000160">
    <property type="term" value="P:phosphorelay signal transduction system"/>
    <property type="evidence" value="ECO:0007669"/>
    <property type="project" value="InterPro"/>
</dbReference>